<evidence type="ECO:0000313" key="1">
    <source>
        <dbReference type="EMBL" id="WMV41091.1"/>
    </source>
</evidence>
<protein>
    <submittedName>
        <fullName evidence="1">Uncharacterized protein</fullName>
    </submittedName>
</protein>
<gene>
    <name evidence="1" type="ORF">MTR67_034476</name>
</gene>
<sequence length="121" mass="13683">MCCGGLIDSVSRDRRYVRRSAFWLISSPSCFSLQPLCILSRWAIWYCFTELIGDVPTAPFHRQLDLFLQGSAHLNKRRSPGPSVTCQLGSAIFRPSFLRSFHPPCSFLPSSVHTFSQTLNT</sequence>
<organism evidence="1 2">
    <name type="scientific">Solanum verrucosum</name>
    <dbReference type="NCBI Taxonomy" id="315347"/>
    <lineage>
        <taxon>Eukaryota</taxon>
        <taxon>Viridiplantae</taxon>
        <taxon>Streptophyta</taxon>
        <taxon>Embryophyta</taxon>
        <taxon>Tracheophyta</taxon>
        <taxon>Spermatophyta</taxon>
        <taxon>Magnoliopsida</taxon>
        <taxon>eudicotyledons</taxon>
        <taxon>Gunneridae</taxon>
        <taxon>Pentapetalae</taxon>
        <taxon>asterids</taxon>
        <taxon>lamiids</taxon>
        <taxon>Solanales</taxon>
        <taxon>Solanaceae</taxon>
        <taxon>Solanoideae</taxon>
        <taxon>Solaneae</taxon>
        <taxon>Solanum</taxon>
    </lineage>
</organism>
<dbReference type="EMBL" id="CP133619">
    <property type="protein sequence ID" value="WMV41091.1"/>
    <property type="molecule type" value="Genomic_DNA"/>
</dbReference>
<proteinExistence type="predicted"/>
<accession>A0AAF0U8G0</accession>
<name>A0AAF0U8G0_SOLVR</name>
<keyword evidence="2" id="KW-1185">Reference proteome</keyword>
<dbReference type="Proteomes" id="UP001234989">
    <property type="component" value="Chromosome 8"/>
</dbReference>
<evidence type="ECO:0000313" key="2">
    <source>
        <dbReference type="Proteomes" id="UP001234989"/>
    </source>
</evidence>
<dbReference type="AlphaFoldDB" id="A0AAF0U8G0"/>
<reference evidence="1" key="1">
    <citation type="submission" date="2023-08" db="EMBL/GenBank/DDBJ databases">
        <title>A de novo genome assembly of Solanum verrucosum Schlechtendal, a Mexican diploid species geographically isolated from the other diploid A-genome species in potato relatives.</title>
        <authorList>
            <person name="Hosaka K."/>
        </authorList>
    </citation>
    <scope>NUCLEOTIDE SEQUENCE</scope>
    <source>
        <tissue evidence="1">Young leaves</tissue>
    </source>
</reference>